<dbReference type="EMBL" id="VSRR010039243">
    <property type="protein sequence ID" value="MPC74594.1"/>
    <property type="molecule type" value="Genomic_DNA"/>
</dbReference>
<organism evidence="2 3">
    <name type="scientific">Portunus trituberculatus</name>
    <name type="common">Swimming crab</name>
    <name type="synonym">Neptunus trituberculatus</name>
    <dbReference type="NCBI Taxonomy" id="210409"/>
    <lineage>
        <taxon>Eukaryota</taxon>
        <taxon>Metazoa</taxon>
        <taxon>Ecdysozoa</taxon>
        <taxon>Arthropoda</taxon>
        <taxon>Crustacea</taxon>
        <taxon>Multicrustacea</taxon>
        <taxon>Malacostraca</taxon>
        <taxon>Eumalacostraca</taxon>
        <taxon>Eucarida</taxon>
        <taxon>Decapoda</taxon>
        <taxon>Pleocyemata</taxon>
        <taxon>Brachyura</taxon>
        <taxon>Eubrachyura</taxon>
        <taxon>Portunoidea</taxon>
        <taxon>Portunidae</taxon>
        <taxon>Portuninae</taxon>
        <taxon>Portunus</taxon>
    </lineage>
</organism>
<evidence type="ECO:0000313" key="2">
    <source>
        <dbReference type="EMBL" id="MPC74594.1"/>
    </source>
</evidence>
<name>A0A5B7I1J7_PORTR</name>
<sequence length="58" mass="6583">MEMKGTDGETERRAGPRGRAHHHHQARRHRGEGLHDVPPRNEQTWRWAGHVTAGASGR</sequence>
<proteinExistence type="predicted"/>
<keyword evidence="3" id="KW-1185">Reference proteome</keyword>
<feature type="compositionally biased region" description="Basic and acidic residues" evidence="1">
    <location>
        <begin position="1"/>
        <end position="14"/>
    </location>
</feature>
<gene>
    <name evidence="2" type="ORF">E2C01_068959</name>
</gene>
<feature type="compositionally biased region" description="Basic residues" evidence="1">
    <location>
        <begin position="15"/>
        <end position="30"/>
    </location>
</feature>
<protein>
    <submittedName>
        <fullName evidence="2">Uncharacterized protein</fullName>
    </submittedName>
</protein>
<evidence type="ECO:0000313" key="3">
    <source>
        <dbReference type="Proteomes" id="UP000324222"/>
    </source>
</evidence>
<dbReference type="AlphaFoldDB" id="A0A5B7I1J7"/>
<reference evidence="2 3" key="1">
    <citation type="submission" date="2019-05" db="EMBL/GenBank/DDBJ databases">
        <title>Another draft genome of Portunus trituberculatus and its Hox gene families provides insights of decapod evolution.</title>
        <authorList>
            <person name="Jeong J.-H."/>
            <person name="Song I."/>
            <person name="Kim S."/>
            <person name="Choi T."/>
            <person name="Kim D."/>
            <person name="Ryu S."/>
            <person name="Kim W."/>
        </authorList>
    </citation>
    <scope>NUCLEOTIDE SEQUENCE [LARGE SCALE GENOMIC DNA]</scope>
    <source>
        <tissue evidence="2">Muscle</tissue>
    </source>
</reference>
<comment type="caution">
    <text evidence="2">The sequence shown here is derived from an EMBL/GenBank/DDBJ whole genome shotgun (WGS) entry which is preliminary data.</text>
</comment>
<accession>A0A5B7I1J7</accession>
<dbReference type="Proteomes" id="UP000324222">
    <property type="component" value="Unassembled WGS sequence"/>
</dbReference>
<feature type="region of interest" description="Disordered" evidence="1">
    <location>
        <begin position="1"/>
        <end position="58"/>
    </location>
</feature>
<evidence type="ECO:0000256" key="1">
    <source>
        <dbReference type="SAM" id="MobiDB-lite"/>
    </source>
</evidence>